<gene>
    <name evidence="6" type="primary">yqeL</name>
    <name evidence="5" type="synonym">rsfS</name>
    <name evidence="6" type="ORF">L248_2581</name>
</gene>
<dbReference type="Gene3D" id="3.30.460.10">
    <property type="entry name" value="Beta Polymerase, domain 2"/>
    <property type="match status" value="1"/>
</dbReference>
<keyword evidence="7" id="KW-1185">Reference proteome</keyword>
<dbReference type="InterPro" id="IPR004394">
    <property type="entry name" value="Iojap/RsfS/C7orf30"/>
</dbReference>
<evidence type="ECO:0000313" key="7">
    <source>
        <dbReference type="Proteomes" id="UP000030647"/>
    </source>
</evidence>
<name>U4TUF2_9LACO</name>
<dbReference type="Pfam" id="PF02410">
    <property type="entry name" value="RsfS"/>
    <property type="match status" value="1"/>
</dbReference>
<evidence type="ECO:0000256" key="4">
    <source>
        <dbReference type="ARBA" id="ARBA00022845"/>
    </source>
</evidence>
<dbReference type="Proteomes" id="UP000030647">
    <property type="component" value="Unassembled WGS sequence"/>
</dbReference>
<dbReference type="GO" id="GO:0005737">
    <property type="term" value="C:cytoplasm"/>
    <property type="evidence" value="ECO:0007669"/>
    <property type="project" value="UniProtKB-SubCell"/>
</dbReference>
<dbReference type="STRING" id="1231336.L248_2581"/>
<dbReference type="GO" id="GO:0017148">
    <property type="term" value="P:negative regulation of translation"/>
    <property type="evidence" value="ECO:0007669"/>
    <property type="project" value="UniProtKB-UniRule"/>
</dbReference>
<keyword evidence="3 5" id="KW-0678">Repressor</keyword>
<dbReference type="SUPFAM" id="SSF81301">
    <property type="entry name" value="Nucleotidyltransferase"/>
    <property type="match status" value="1"/>
</dbReference>
<sequence length="122" mass="13777">MNSFLTSEEKLQVAVEAADKKHAEEIVALDMQNVSLLADYFVIMHANSERQVQAIVTGIVEAEEDAGTTVKSIEGKKDSRWMLIDLGDVVVHVFLKEERAFYNLEKLWSDAPMVDVHQWITA</sequence>
<comment type="subcellular location">
    <subcellularLocation>
        <location evidence="5">Cytoplasm</location>
    </subcellularLocation>
</comment>
<protein>
    <recommendedName>
        <fullName evidence="5">Ribosomal silencing factor RsfS</fullName>
    </recommendedName>
</protein>
<dbReference type="eggNOG" id="COG0799">
    <property type="taxonomic scope" value="Bacteria"/>
</dbReference>
<evidence type="ECO:0000313" key="6">
    <source>
        <dbReference type="EMBL" id="ERL65508.1"/>
    </source>
</evidence>
<dbReference type="InterPro" id="IPR043519">
    <property type="entry name" value="NT_sf"/>
</dbReference>
<dbReference type="AlphaFoldDB" id="U4TUF2"/>
<dbReference type="FunFam" id="3.30.460.10:FF:000015">
    <property type="entry name" value="Ribosomal silencing factor RsfS"/>
    <property type="match status" value="1"/>
</dbReference>
<dbReference type="HAMAP" id="MF_01477">
    <property type="entry name" value="Iojap_RsfS"/>
    <property type="match status" value="1"/>
</dbReference>
<reference evidence="7" key="1">
    <citation type="journal article" date="2013" name="Genome Announc.">
        <title>Whole-Genome Sequencing of Lactobacillus shenzhenensis Strain LY-73T.</title>
        <authorList>
            <person name="Lin Z."/>
            <person name="Liu Z."/>
            <person name="Yang R."/>
            <person name="Zou Y."/>
            <person name="Wan D."/>
            <person name="Chen J."/>
            <person name="Guo M."/>
            <person name="Zhao J."/>
            <person name="Fang C."/>
            <person name="Yang R."/>
            <person name="Liu F."/>
        </authorList>
    </citation>
    <scope>NUCLEOTIDE SEQUENCE [LARGE SCALE GENOMIC DNA]</scope>
    <source>
        <strain evidence="7">LY-73</strain>
    </source>
</reference>
<keyword evidence="4 5" id="KW-0810">Translation regulation</keyword>
<dbReference type="PANTHER" id="PTHR21043:SF0">
    <property type="entry name" value="MITOCHONDRIAL ASSEMBLY OF RIBOSOMAL LARGE SUBUNIT PROTEIN 1"/>
    <property type="match status" value="1"/>
</dbReference>
<proteinExistence type="inferred from homology"/>
<dbReference type="HOGENOM" id="CLU_092688_2_2_9"/>
<evidence type="ECO:0000256" key="1">
    <source>
        <dbReference type="ARBA" id="ARBA00010574"/>
    </source>
</evidence>
<organism evidence="6 7">
    <name type="scientific">Schleiferilactobacillus shenzhenensis LY-73</name>
    <dbReference type="NCBI Taxonomy" id="1231336"/>
    <lineage>
        <taxon>Bacteria</taxon>
        <taxon>Bacillati</taxon>
        <taxon>Bacillota</taxon>
        <taxon>Bacilli</taxon>
        <taxon>Lactobacillales</taxon>
        <taxon>Lactobacillaceae</taxon>
        <taxon>Schleiferilactobacillus</taxon>
    </lineage>
</organism>
<keyword evidence="2 5" id="KW-0963">Cytoplasm</keyword>
<evidence type="ECO:0000256" key="3">
    <source>
        <dbReference type="ARBA" id="ARBA00022491"/>
    </source>
</evidence>
<evidence type="ECO:0000256" key="5">
    <source>
        <dbReference type="HAMAP-Rule" id="MF_01477"/>
    </source>
</evidence>
<comment type="function">
    <text evidence="5">Functions as a ribosomal silencing factor. Interacts with ribosomal protein uL14 (rplN), blocking formation of intersubunit bridge B8. Prevents association of the 30S and 50S ribosomal subunits and the formation of functional ribosomes, thus repressing translation.</text>
</comment>
<evidence type="ECO:0000256" key="2">
    <source>
        <dbReference type="ARBA" id="ARBA00022490"/>
    </source>
</evidence>
<dbReference type="EMBL" id="KI271586">
    <property type="protein sequence ID" value="ERL65508.1"/>
    <property type="molecule type" value="Genomic_DNA"/>
</dbReference>
<dbReference type="GO" id="GO:0043023">
    <property type="term" value="F:ribosomal large subunit binding"/>
    <property type="evidence" value="ECO:0007669"/>
    <property type="project" value="TreeGrafter"/>
</dbReference>
<comment type="similarity">
    <text evidence="1 5">Belongs to the Iojap/RsfS family.</text>
</comment>
<accession>U4TUF2</accession>
<dbReference type="GO" id="GO:0042256">
    <property type="term" value="P:cytosolic ribosome assembly"/>
    <property type="evidence" value="ECO:0007669"/>
    <property type="project" value="UniProtKB-UniRule"/>
</dbReference>
<dbReference type="NCBIfam" id="TIGR00090">
    <property type="entry name" value="rsfS_iojap_ybeB"/>
    <property type="match status" value="1"/>
</dbReference>
<comment type="subunit">
    <text evidence="5">Interacts with ribosomal protein uL14 (rplN).</text>
</comment>
<dbReference type="GO" id="GO:0090071">
    <property type="term" value="P:negative regulation of ribosome biogenesis"/>
    <property type="evidence" value="ECO:0007669"/>
    <property type="project" value="UniProtKB-UniRule"/>
</dbReference>
<dbReference type="PANTHER" id="PTHR21043">
    <property type="entry name" value="IOJAP SUPERFAMILY ORTHOLOG"/>
    <property type="match status" value="1"/>
</dbReference>